<evidence type="ECO:0000313" key="4">
    <source>
        <dbReference type="Proteomes" id="UP000434582"/>
    </source>
</evidence>
<feature type="signal peptide" evidence="2">
    <location>
        <begin position="1"/>
        <end position="24"/>
    </location>
</feature>
<keyword evidence="2" id="KW-0732">Signal</keyword>
<protein>
    <recommendedName>
        <fullName evidence="5">Bacterial OB-fold domain-containing protein</fullName>
    </recommendedName>
</protein>
<feature type="chain" id="PRO_5031239129" description="Bacterial OB-fold domain-containing protein" evidence="2">
    <location>
        <begin position="25"/>
        <end position="117"/>
    </location>
</feature>
<dbReference type="AlphaFoldDB" id="A0A7X1ZFL4"/>
<dbReference type="Proteomes" id="UP000434582">
    <property type="component" value="Unassembled WGS sequence"/>
</dbReference>
<dbReference type="EMBL" id="WIVE01000043">
    <property type="protein sequence ID" value="MQX37452.1"/>
    <property type="molecule type" value="Genomic_DNA"/>
</dbReference>
<reference evidence="3 4" key="1">
    <citation type="submission" date="2019-10" db="EMBL/GenBank/DDBJ databases">
        <title>Draft whole-genome sequence of the purple nonsulfur photosynthetic bacterium Roseospira navarrensis DSM 15114.</title>
        <authorList>
            <person name="Kyndt J.A."/>
            <person name="Meyer T.E."/>
        </authorList>
    </citation>
    <scope>NUCLEOTIDE SEQUENCE [LARGE SCALE GENOMIC DNA]</scope>
    <source>
        <strain evidence="3 4">DSM 15114</strain>
    </source>
</reference>
<name>A0A7X1ZFL4_9PROT</name>
<accession>A0A7X1ZFL4</accession>
<gene>
    <name evidence="3" type="ORF">GHC57_13075</name>
</gene>
<evidence type="ECO:0000256" key="1">
    <source>
        <dbReference type="SAM" id="MobiDB-lite"/>
    </source>
</evidence>
<comment type="caution">
    <text evidence="3">The sequence shown here is derived from an EMBL/GenBank/DDBJ whole genome shotgun (WGS) entry which is preliminary data.</text>
</comment>
<dbReference type="RefSeq" id="WP_153344943.1">
    <property type="nucleotide sequence ID" value="NZ_WIVE01000043.1"/>
</dbReference>
<evidence type="ECO:0008006" key="5">
    <source>
        <dbReference type="Google" id="ProtNLM"/>
    </source>
</evidence>
<sequence length="117" mass="12596">MKRTIQTIAMAAATTTIIGGAAMAEMYDYPRDTTVNGRVTAVNEQAGTFTVADRFGEVDVYVNRLGDNPLDDVGRVKIETDDVVSASGMISVDEEDQDREMHAGRVSVHIDASSKAN</sequence>
<feature type="region of interest" description="Disordered" evidence="1">
    <location>
        <begin position="94"/>
        <end position="117"/>
    </location>
</feature>
<evidence type="ECO:0000313" key="3">
    <source>
        <dbReference type="EMBL" id="MQX37452.1"/>
    </source>
</evidence>
<evidence type="ECO:0000256" key="2">
    <source>
        <dbReference type="SAM" id="SignalP"/>
    </source>
</evidence>
<keyword evidence="4" id="KW-1185">Reference proteome</keyword>
<organism evidence="3 4">
    <name type="scientific">Roseospira navarrensis</name>
    <dbReference type="NCBI Taxonomy" id="140058"/>
    <lineage>
        <taxon>Bacteria</taxon>
        <taxon>Pseudomonadati</taxon>
        <taxon>Pseudomonadota</taxon>
        <taxon>Alphaproteobacteria</taxon>
        <taxon>Rhodospirillales</taxon>
        <taxon>Rhodospirillaceae</taxon>
        <taxon>Roseospira</taxon>
    </lineage>
</organism>
<proteinExistence type="predicted"/>